<dbReference type="Proteomes" id="UP000719766">
    <property type="component" value="Unassembled WGS sequence"/>
</dbReference>
<dbReference type="OrthoDB" id="2677857at2759"/>
<gene>
    <name evidence="2" type="ORF">HD556DRAFT_1437976</name>
</gene>
<organism evidence="2 3">
    <name type="scientific">Suillus plorans</name>
    <dbReference type="NCBI Taxonomy" id="116603"/>
    <lineage>
        <taxon>Eukaryota</taxon>
        <taxon>Fungi</taxon>
        <taxon>Dikarya</taxon>
        <taxon>Basidiomycota</taxon>
        <taxon>Agaricomycotina</taxon>
        <taxon>Agaricomycetes</taxon>
        <taxon>Agaricomycetidae</taxon>
        <taxon>Boletales</taxon>
        <taxon>Suillineae</taxon>
        <taxon>Suillaceae</taxon>
        <taxon>Suillus</taxon>
    </lineage>
</organism>
<keyword evidence="3" id="KW-1185">Reference proteome</keyword>
<accession>A0A9P7DU64</accession>
<name>A0A9P7DU64_9AGAM</name>
<feature type="region of interest" description="Disordered" evidence="1">
    <location>
        <begin position="129"/>
        <end position="166"/>
    </location>
</feature>
<dbReference type="GeneID" id="64599543"/>
<reference evidence="2" key="1">
    <citation type="journal article" date="2020" name="New Phytol.">
        <title>Comparative genomics reveals dynamic genome evolution in host specialist ectomycorrhizal fungi.</title>
        <authorList>
            <person name="Lofgren L.A."/>
            <person name="Nguyen N.H."/>
            <person name="Vilgalys R."/>
            <person name="Ruytinx J."/>
            <person name="Liao H.L."/>
            <person name="Branco S."/>
            <person name="Kuo A."/>
            <person name="LaButti K."/>
            <person name="Lipzen A."/>
            <person name="Andreopoulos W."/>
            <person name="Pangilinan J."/>
            <person name="Riley R."/>
            <person name="Hundley H."/>
            <person name="Na H."/>
            <person name="Barry K."/>
            <person name="Grigoriev I.V."/>
            <person name="Stajich J.E."/>
            <person name="Kennedy P.G."/>
        </authorList>
    </citation>
    <scope>NUCLEOTIDE SEQUENCE</scope>
    <source>
        <strain evidence="2">S12</strain>
    </source>
</reference>
<dbReference type="RefSeq" id="XP_041165812.1">
    <property type="nucleotide sequence ID" value="XM_041305779.1"/>
</dbReference>
<sequence length="166" mass="17815">MPPNYNLPSLLPPSSPIQSLPTSSWMNWFPSSGFSLISTSRTTHDISSCNVADFSFAAPYNNVSASMATPAPTHTPTLIEITTSVQPSTVVPEPSTTEPIMATPSLPTTVGEVLLVTTKASKCKSMKSNTHLKTVSAKRQKREDIVVLSTESSQPIEGGRGKQQHF</sequence>
<proteinExistence type="predicted"/>
<evidence type="ECO:0000313" key="2">
    <source>
        <dbReference type="EMBL" id="KAG1802915.1"/>
    </source>
</evidence>
<evidence type="ECO:0000256" key="1">
    <source>
        <dbReference type="SAM" id="MobiDB-lite"/>
    </source>
</evidence>
<dbReference type="EMBL" id="JABBWE010000005">
    <property type="protein sequence ID" value="KAG1802915.1"/>
    <property type="molecule type" value="Genomic_DNA"/>
</dbReference>
<protein>
    <submittedName>
        <fullName evidence="2">Uncharacterized protein</fullName>
    </submittedName>
</protein>
<comment type="caution">
    <text evidence="2">The sequence shown here is derived from an EMBL/GenBank/DDBJ whole genome shotgun (WGS) entry which is preliminary data.</text>
</comment>
<evidence type="ECO:0000313" key="3">
    <source>
        <dbReference type="Proteomes" id="UP000719766"/>
    </source>
</evidence>
<dbReference type="AlphaFoldDB" id="A0A9P7DU64"/>